<dbReference type="AlphaFoldDB" id="A0A0M0JPK5"/>
<dbReference type="OrthoDB" id="10666367at2759"/>
<comment type="caution">
    <text evidence="2">The sequence shown here is derived from an EMBL/GenBank/DDBJ whole genome shotgun (WGS) entry which is preliminary data.</text>
</comment>
<dbReference type="Proteomes" id="UP000037460">
    <property type="component" value="Unassembled WGS sequence"/>
</dbReference>
<keyword evidence="3" id="KW-1185">Reference proteome</keyword>
<dbReference type="Gene3D" id="2.30.29.30">
    <property type="entry name" value="Pleckstrin-homology domain (PH domain)/Phosphotyrosine-binding domain (PTB)"/>
    <property type="match status" value="1"/>
</dbReference>
<name>A0A0M0JPK5_9EUKA</name>
<evidence type="ECO:0000256" key="1">
    <source>
        <dbReference type="SAM" id="MobiDB-lite"/>
    </source>
</evidence>
<accession>A0A0M0JPK5</accession>
<gene>
    <name evidence="2" type="ORF">Ctob_003606</name>
</gene>
<dbReference type="InterPro" id="IPR011993">
    <property type="entry name" value="PH-like_dom_sf"/>
</dbReference>
<evidence type="ECO:0000313" key="2">
    <source>
        <dbReference type="EMBL" id="KOO28504.1"/>
    </source>
</evidence>
<evidence type="ECO:0000313" key="3">
    <source>
        <dbReference type="Proteomes" id="UP000037460"/>
    </source>
</evidence>
<organism evidence="2 3">
    <name type="scientific">Chrysochromulina tobinii</name>
    <dbReference type="NCBI Taxonomy" id="1460289"/>
    <lineage>
        <taxon>Eukaryota</taxon>
        <taxon>Haptista</taxon>
        <taxon>Haptophyta</taxon>
        <taxon>Prymnesiophyceae</taxon>
        <taxon>Prymnesiales</taxon>
        <taxon>Chrysochromulinaceae</taxon>
        <taxon>Chrysochromulina</taxon>
    </lineage>
</organism>
<sequence>MISDTARAGLELLKGGAVALKHGRAGQPKETIFTLSADEKRLTWAPMQKKSMLKSMGSYAIGSSKSDEDRQMRLADVVELLVGRETPIFQRAGNDAGGSEHLSLSLVLSAAQRSAGRESLDVSFGEGGEETFGLWVAALRHLLNKGKPTQLIRGSSMASMERVEPRPVPAEEPLFTLSPQPVAVSAPASPVPARPSESARPADPFRGPGGLMEDLMPGGPMGLLGTTLLDSMVPDGSGLGELLDMAAGDALMSSARAAAAMAGTLCAIEQMLAATHADQLRAALSEAQSTPGVPTEALSLASRRLLVMQAPDGGREEMQIQMALQQIMFETKGKLEMMAALQAKLEALQGAQASMATDGY</sequence>
<reference evidence="3" key="1">
    <citation type="journal article" date="2015" name="PLoS Genet.">
        <title>Genome Sequence and Transcriptome Analyses of Chrysochromulina tobin: Metabolic Tools for Enhanced Algal Fitness in the Prominent Order Prymnesiales (Haptophyceae).</title>
        <authorList>
            <person name="Hovde B.T."/>
            <person name="Deodato C.R."/>
            <person name="Hunsperger H.M."/>
            <person name="Ryken S.A."/>
            <person name="Yost W."/>
            <person name="Jha R.K."/>
            <person name="Patterson J."/>
            <person name="Monnat R.J. Jr."/>
            <person name="Barlow S.B."/>
            <person name="Starkenburg S.R."/>
            <person name="Cattolico R.A."/>
        </authorList>
    </citation>
    <scope>NUCLEOTIDE SEQUENCE</scope>
    <source>
        <strain evidence="3">CCMP291</strain>
    </source>
</reference>
<evidence type="ECO:0008006" key="4">
    <source>
        <dbReference type="Google" id="ProtNLM"/>
    </source>
</evidence>
<feature type="compositionally biased region" description="Low complexity" evidence="1">
    <location>
        <begin position="194"/>
        <end position="204"/>
    </location>
</feature>
<feature type="region of interest" description="Disordered" evidence="1">
    <location>
        <begin position="180"/>
        <end position="209"/>
    </location>
</feature>
<dbReference type="EMBL" id="JWZX01002561">
    <property type="protein sequence ID" value="KOO28504.1"/>
    <property type="molecule type" value="Genomic_DNA"/>
</dbReference>
<proteinExistence type="predicted"/>
<protein>
    <recommendedName>
        <fullName evidence="4">PH domain-containing protein</fullName>
    </recommendedName>
</protein>